<dbReference type="GO" id="GO:0004571">
    <property type="term" value="F:mannosyl-oligosaccharide 1,2-alpha-mannosidase activity"/>
    <property type="evidence" value="ECO:0007669"/>
    <property type="project" value="InterPro"/>
</dbReference>
<gene>
    <name evidence="7" type="ORF">GBAR_LOCUS1565</name>
</gene>
<evidence type="ECO:0000256" key="5">
    <source>
        <dbReference type="RuleBase" id="RU361193"/>
    </source>
</evidence>
<comment type="caution">
    <text evidence="7">The sequence shown here is derived from an EMBL/GenBank/DDBJ whole genome shotgun (WGS) entry which is preliminary data.</text>
</comment>
<organism evidence="7 8">
    <name type="scientific">Geodia barretti</name>
    <name type="common">Barrett's horny sponge</name>
    <dbReference type="NCBI Taxonomy" id="519541"/>
    <lineage>
        <taxon>Eukaryota</taxon>
        <taxon>Metazoa</taxon>
        <taxon>Porifera</taxon>
        <taxon>Demospongiae</taxon>
        <taxon>Heteroscleromorpha</taxon>
        <taxon>Tetractinellida</taxon>
        <taxon>Astrophorina</taxon>
        <taxon>Geodiidae</taxon>
        <taxon>Geodia</taxon>
    </lineage>
</organism>
<dbReference type="Gene3D" id="1.50.10.10">
    <property type="match status" value="1"/>
</dbReference>
<dbReference type="GO" id="GO:0005509">
    <property type="term" value="F:calcium ion binding"/>
    <property type="evidence" value="ECO:0007669"/>
    <property type="project" value="InterPro"/>
</dbReference>
<dbReference type="Proteomes" id="UP001174909">
    <property type="component" value="Unassembled WGS sequence"/>
</dbReference>
<dbReference type="GO" id="GO:1904380">
    <property type="term" value="P:endoplasmic reticulum mannose trimming"/>
    <property type="evidence" value="ECO:0007669"/>
    <property type="project" value="InterPro"/>
</dbReference>
<proteinExistence type="inferred from homology"/>
<evidence type="ECO:0000256" key="3">
    <source>
        <dbReference type="ARBA" id="ARBA00022824"/>
    </source>
</evidence>
<keyword evidence="8" id="KW-1185">Reference proteome</keyword>
<evidence type="ECO:0000256" key="1">
    <source>
        <dbReference type="ARBA" id="ARBA00004240"/>
    </source>
</evidence>
<feature type="region of interest" description="Disordered" evidence="6">
    <location>
        <begin position="164"/>
        <end position="189"/>
    </location>
</feature>
<keyword evidence="5" id="KW-0326">Glycosidase</keyword>
<keyword evidence="4" id="KW-0325">Glycoprotein</keyword>
<dbReference type="InterPro" id="IPR036026">
    <property type="entry name" value="Seven-hairpin_glycosidases"/>
</dbReference>
<evidence type="ECO:0000256" key="6">
    <source>
        <dbReference type="SAM" id="MobiDB-lite"/>
    </source>
</evidence>
<dbReference type="AlphaFoldDB" id="A0AA35QWJ2"/>
<dbReference type="SUPFAM" id="SSF48225">
    <property type="entry name" value="Seven-hairpin glycosidases"/>
    <property type="match status" value="1"/>
</dbReference>
<dbReference type="PANTHER" id="PTHR45679:SF5">
    <property type="entry name" value="ER DEGRADATION-ENHANCING ALPHA-MANNOSIDASE-LIKE PROTEIN 1"/>
    <property type="match status" value="1"/>
</dbReference>
<dbReference type="EMBL" id="CASHTH010000231">
    <property type="protein sequence ID" value="CAI7994858.1"/>
    <property type="molecule type" value="Genomic_DNA"/>
</dbReference>
<dbReference type="GO" id="GO:0016020">
    <property type="term" value="C:membrane"/>
    <property type="evidence" value="ECO:0007669"/>
    <property type="project" value="InterPro"/>
</dbReference>
<keyword evidence="5" id="KW-0378">Hydrolase</keyword>
<evidence type="ECO:0000313" key="7">
    <source>
        <dbReference type="EMBL" id="CAI7994858.1"/>
    </source>
</evidence>
<dbReference type="Pfam" id="PF01532">
    <property type="entry name" value="Glyco_hydro_47"/>
    <property type="match status" value="1"/>
</dbReference>
<evidence type="ECO:0000256" key="4">
    <source>
        <dbReference type="ARBA" id="ARBA00023180"/>
    </source>
</evidence>
<keyword evidence="3" id="KW-0256">Endoplasmic reticulum</keyword>
<comment type="subcellular location">
    <subcellularLocation>
        <location evidence="1">Endoplasmic reticulum</location>
    </subcellularLocation>
</comment>
<protein>
    <recommendedName>
        <fullName evidence="5">alpha-1,2-Mannosidase</fullName>
        <ecNumber evidence="5">3.2.1.-</ecNumber>
    </recommendedName>
</protein>
<dbReference type="GO" id="GO:0005975">
    <property type="term" value="P:carbohydrate metabolic process"/>
    <property type="evidence" value="ECO:0007669"/>
    <property type="project" value="InterPro"/>
</dbReference>
<dbReference type="InterPro" id="IPR001382">
    <property type="entry name" value="Glyco_hydro_47"/>
</dbReference>
<evidence type="ECO:0000313" key="8">
    <source>
        <dbReference type="Proteomes" id="UP001174909"/>
    </source>
</evidence>
<dbReference type="EC" id="3.2.1.-" evidence="5"/>
<reference evidence="7" key="1">
    <citation type="submission" date="2023-03" db="EMBL/GenBank/DDBJ databases">
        <authorList>
            <person name="Steffen K."/>
            <person name="Cardenas P."/>
        </authorList>
    </citation>
    <scope>NUCLEOTIDE SEQUENCE</scope>
</reference>
<dbReference type="GO" id="GO:0044322">
    <property type="term" value="C:endoplasmic reticulum quality control compartment"/>
    <property type="evidence" value="ECO:0007669"/>
    <property type="project" value="GOC"/>
</dbReference>
<dbReference type="InterPro" id="IPR044674">
    <property type="entry name" value="EDEM1/2/3"/>
</dbReference>
<name>A0AA35QWJ2_GEOBA</name>
<sequence>MTGKISSNTNVNDALGDYSLTLVDSLDTLVIMGNTSEFRRAAQLVVDHVTFDRCTTVQVFEATIRVMGSLLSAYLLTQPHSHSSPLSLSPLLPPDDPTSERLLEMAHDLAIRLLPAFENTTTGIPHPRVNLCTGVAVTGHLRLVRLVQHRLSVEFTLLSRLRPHHTRTGSPSCEGSLDNETPATGWLGM</sequence>
<accession>A0AA35QWJ2</accession>
<dbReference type="InterPro" id="IPR012341">
    <property type="entry name" value="6hp_glycosidase-like_sf"/>
</dbReference>
<evidence type="ECO:0000256" key="2">
    <source>
        <dbReference type="ARBA" id="ARBA00007658"/>
    </source>
</evidence>
<feature type="compositionally biased region" description="Polar residues" evidence="6">
    <location>
        <begin position="168"/>
        <end position="182"/>
    </location>
</feature>
<dbReference type="PANTHER" id="PTHR45679">
    <property type="entry name" value="ER DEGRADATION-ENHANCING ALPHA-MANNOSIDASE-LIKE PROTEIN 2"/>
    <property type="match status" value="1"/>
</dbReference>
<dbReference type="PRINTS" id="PR00747">
    <property type="entry name" value="GLYHDRLASE47"/>
</dbReference>
<comment type="similarity">
    <text evidence="2 5">Belongs to the glycosyl hydrolase 47 family.</text>
</comment>